<dbReference type="STRING" id="225324.SAMN02745126_04520"/>
<protein>
    <submittedName>
        <fullName evidence="11">F-type H+-transporting ATPase subunit epsilon</fullName>
    </submittedName>
</protein>
<keyword evidence="9" id="KW-0066">ATP synthesis</keyword>
<gene>
    <name evidence="11" type="ORF">SAMN02745126_04520</name>
</gene>
<dbReference type="InterPro" id="IPR020546">
    <property type="entry name" value="ATP_synth_F1_dsu/esu_N"/>
</dbReference>
<evidence type="ECO:0000256" key="8">
    <source>
        <dbReference type="ARBA" id="ARBA00023196"/>
    </source>
</evidence>
<evidence type="ECO:0000259" key="10">
    <source>
        <dbReference type="Pfam" id="PF02823"/>
    </source>
</evidence>
<sequence>MRLLITTPTAVVVDEPAVSSVRAEDESGSFGILDGHDDLLTALTVSVVSWHRPGDRPRYCAVCRGILSVANGREVAIATREAVMGDDLDRLERVVLAEFHQRAESERAARATGLELEMKVIRQIVRYLRPERHGAGER</sequence>
<evidence type="ECO:0000256" key="7">
    <source>
        <dbReference type="ARBA" id="ARBA00023136"/>
    </source>
</evidence>
<accession>A0A1T4SAP3</accession>
<dbReference type="CDD" id="cd12152">
    <property type="entry name" value="F1-ATPase_delta"/>
    <property type="match status" value="1"/>
</dbReference>
<dbReference type="GO" id="GO:0012505">
    <property type="term" value="C:endomembrane system"/>
    <property type="evidence" value="ECO:0007669"/>
    <property type="project" value="UniProtKB-SubCell"/>
</dbReference>
<dbReference type="PANTHER" id="PTHR13822">
    <property type="entry name" value="ATP SYNTHASE DELTA/EPSILON CHAIN"/>
    <property type="match status" value="1"/>
</dbReference>
<dbReference type="InterPro" id="IPR024037">
    <property type="entry name" value="Alt_ATP_synth_F1_esu"/>
</dbReference>
<dbReference type="GO" id="GO:0045259">
    <property type="term" value="C:proton-transporting ATP synthase complex"/>
    <property type="evidence" value="ECO:0007669"/>
    <property type="project" value="UniProtKB-KW"/>
</dbReference>
<reference evidence="12" key="1">
    <citation type="submission" date="2017-02" db="EMBL/GenBank/DDBJ databases">
        <authorList>
            <person name="Varghese N."/>
            <person name="Submissions S."/>
        </authorList>
    </citation>
    <scope>NUCLEOTIDE SEQUENCE [LARGE SCALE GENOMIC DNA]</scope>
    <source>
        <strain evidence="12">ATCC 27094</strain>
    </source>
</reference>
<dbReference type="InterPro" id="IPR036771">
    <property type="entry name" value="ATPsynth_dsu/esu_N"/>
</dbReference>
<comment type="subcellular location">
    <subcellularLocation>
        <location evidence="2">Endomembrane system</location>
        <topology evidence="2">Peripheral membrane protein</topology>
    </subcellularLocation>
</comment>
<keyword evidence="5" id="KW-0375">Hydrogen ion transport</keyword>
<organism evidence="11 12">
    <name type="scientific">Enhydrobacter aerosaccus</name>
    <dbReference type="NCBI Taxonomy" id="225324"/>
    <lineage>
        <taxon>Bacteria</taxon>
        <taxon>Pseudomonadati</taxon>
        <taxon>Pseudomonadota</taxon>
        <taxon>Alphaproteobacteria</taxon>
        <taxon>Hyphomicrobiales</taxon>
        <taxon>Enhydrobacter</taxon>
    </lineage>
</organism>
<keyword evidence="8" id="KW-0139">CF(1)</keyword>
<comment type="function">
    <text evidence="1">Produces ATP from ADP in the presence of a proton gradient across the membrane.</text>
</comment>
<dbReference type="OrthoDB" id="272739at2"/>
<evidence type="ECO:0000313" key="12">
    <source>
        <dbReference type="Proteomes" id="UP000190092"/>
    </source>
</evidence>
<keyword evidence="7" id="KW-0472">Membrane</keyword>
<dbReference type="RefSeq" id="WP_085936178.1">
    <property type="nucleotide sequence ID" value="NZ_FUWJ01000007.1"/>
</dbReference>
<keyword evidence="4" id="KW-0813">Transport</keyword>
<dbReference type="NCBIfam" id="TIGR03166">
    <property type="entry name" value="alt_F1F0_F1_eps"/>
    <property type="match status" value="1"/>
</dbReference>
<dbReference type="Pfam" id="PF02823">
    <property type="entry name" value="ATP-synt_DE_N"/>
    <property type="match status" value="1"/>
</dbReference>
<evidence type="ECO:0000256" key="2">
    <source>
        <dbReference type="ARBA" id="ARBA00004184"/>
    </source>
</evidence>
<evidence type="ECO:0000256" key="6">
    <source>
        <dbReference type="ARBA" id="ARBA00023065"/>
    </source>
</evidence>
<keyword evidence="12" id="KW-1185">Reference proteome</keyword>
<dbReference type="EMBL" id="FUWJ01000007">
    <property type="protein sequence ID" value="SKA25390.1"/>
    <property type="molecule type" value="Genomic_DNA"/>
</dbReference>
<feature type="domain" description="ATP synthase F1 complex delta/epsilon subunit N-terminal" evidence="10">
    <location>
        <begin position="1"/>
        <end position="82"/>
    </location>
</feature>
<dbReference type="NCBIfam" id="NF009981">
    <property type="entry name" value="PRK13447.1"/>
    <property type="match status" value="1"/>
</dbReference>
<evidence type="ECO:0000256" key="1">
    <source>
        <dbReference type="ARBA" id="ARBA00003543"/>
    </source>
</evidence>
<dbReference type="PANTHER" id="PTHR13822:SF10">
    <property type="entry name" value="ATP SYNTHASE EPSILON CHAIN, CHLOROPLASTIC"/>
    <property type="match status" value="1"/>
</dbReference>
<keyword evidence="6" id="KW-0406">Ion transport</keyword>
<dbReference type="SUPFAM" id="SSF51344">
    <property type="entry name" value="Epsilon subunit of F1F0-ATP synthase N-terminal domain"/>
    <property type="match status" value="1"/>
</dbReference>
<evidence type="ECO:0000313" key="11">
    <source>
        <dbReference type="EMBL" id="SKA25390.1"/>
    </source>
</evidence>
<evidence type="ECO:0000256" key="4">
    <source>
        <dbReference type="ARBA" id="ARBA00022448"/>
    </source>
</evidence>
<dbReference type="InterPro" id="IPR001469">
    <property type="entry name" value="ATP_synth_F1_dsu/esu"/>
</dbReference>
<dbReference type="GO" id="GO:0046933">
    <property type="term" value="F:proton-transporting ATP synthase activity, rotational mechanism"/>
    <property type="evidence" value="ECO:0007669"/>
    <property type="project" value="InterPro"/>
</dbReference>
<proteinExistence type="inferred from homology"/>
<dbReference type="Proteomes" id="UP000190092">
    <property type="component" value="Unassembled WGS sequence"/>
</dbReference>
<evidence type="ECO:0000256" key="5">
    <source>
        <dbReference type="ARBA" id="ARBA00022781"/>
    </source>
</evidence>
<comment type="similarity">
    <text evidence="3">Belongs to the ATPase epsilon chain family.</text>
</comment>
<dbReference type="Gene3D" id="2.60.15.10">
    <property type="entry name" value="F0F1 ATP synthase delta/epsilon subunit, N-terminal"/>
    <property type="match status" value="1"/>
</dbReference>
<evidence type="ECO:0000256" key="9">
    <source>
        <dbReference type="ARBA" id="ARBA00023310"/>
    </source>
</evidence>
<name>A0A1T4SAP3_9HYPH</name>
<dbReference type="AlphaFoldDB" id="A0A1T4SAP3"/>
<evidence type="ECO:0000256" key="3">
    <source>
        <dbReference type="ARBA" id="ARBA00005712"/>
    </source>
</evidence>